<name>A0ACB8YV76_CICIN</name>
<dbReference type="Proteomes" id="UP001055811">
    <property type="component" value="Linkage Group LG09"/>
</dbReference>
<proteinExistence type="predicted"/>
<evidence type="ECO:0000313" key="1">
    <source>
        <dbReference type="EMBL" id="KAI3689632.1"/>
    </source>
</evidence>
<gene>
    <name evidence="1" type="ORF">L2E82_47596</name>
</gene>
<protein>
    <submittedName>
        <fullName evidence="1">Uncharacterized protein</fullName>
    </submittedName>
</protein>
<organism evidence="1 2">
    <name type="scientific">Cichorium intybus</name>
    <name type="common">Chicory</name>
    <dbReference type="NCBI Taxonomy" id="13427"/>
    <lineage>
        <taxon>Eukaryota</taxon>
        <taxon>Viridiplantae</taxon>
        <taxon>Streptophyta</taxon>
        <taxon>Embryophyta</taxon>
        <taxon>Tracheophyta</taxon>
        <taxon>Spermatophyta</taxon>
        <taxon>Magnoliopsida</taxon>
        <taxon>eudicotyledons</taxon>
        <taxon>Gunneridae</taxon>
        <taxon>Pentapetalae</taxon>
        <taxon>asterids</taxon>
        <taxon>campanulids</taxon>
        <taxon>Asterales</taxon>
        <taxon>Asteraceae</taxon>
        <taxon>Cichorioideae</taxon>
        <taxon>Cichorieae</taxon>
        <taxon>Cichoriinae</taxon>
        <taxon>Cichorium</taxon>
    </lineage>
</organism>
<dbReference type="EMBL" id="CM042017">
    <property type="protein sequence ID" value="KAI3689632.1"/>
    <property type="molecule type" value="Genomic_DNA"/>
</dbReference>
<reference evidence="2" key="1">
    <citation type="journal article" date="2022" name="Mol. Ecol. Resour.">
        <title>The genomes of chicory, endive, great burdock and yacon provide insights into Asteraceae palaeo-polyploidization history and plant inulin production.</title>
        <authorList>
            <person name="Fan W."/>
            <person name="Wang S."/>
            <person name="Wang H."/>
            <person name="Wang A."/>
            <person name="Jiang F."/>
            <person name="Liu H."/>
            <person name="Zhao H."/>
            <person name="Xu D."/>
            <person name="Zhang Y."/>
        </authorList>
    </citation>
    <scope>NUCLEOTIDE SEQUENCE [LARGE SCALE GENOMIC DNA]</scope>
    <source>
        <strain evidence="2">cv. Punajuju</strain>
    </source>
</reference>
<evidence type="ECO:0000313" key="2">
    <source>
        <dbReference type="Proteomes" id="UP001055811"/>
    </source>
</evidence>
<keyword evidence="2" id="KW-1185">Reference proteome</keyword>
<sequence length="110" mass="12693">MATRLAYDQSQEQDDDNCSNGDDISDTEKGDHGEFRNPAKNKKKSKDVLLYRTQNRLIYREFPVKETHKVVLPEDENGNKMANEYVGEYKIGYGSYGKVVLYRSQIDGKH</sequence>
<reference evidence="1 2" key="2">
    <citation type="journal article" date="2022" name="Mol. Ecol. Resour.">
        <title>The genomes of chicory, endive, great burdock and yacon provide insights into Asteraceae paleo-polyploidization history and plant inulin production.</title>
        <authorList>
            <person name="Fan W."/>
            <person name="Wang S."/>
            <person name="Wang H."/>
            <person name="Wang A."/>
            <person name="Jiang F."/>
            <person name="Liu H."/>
            <person name="Zhao H."/>
            <person name="Xu D."/>
            <person name="Zhang Y."/>
        </authorList>
    </citation>
    <scope>NUCLEOTIDE SEQUENCE [LARGE SCALE GENOMIC DNA]</scope>
    <source>
        <strain evidence="2">cv. Punajuju</strain>
        <tissue evidence="1">Leaves</tissue>
    </source>
</reference>
<accession>A0ACB8YV76</accession>
<comment type="caution">
    <text evidence="1">The sequence shown here is derived from an EMBL/GenBank/DDBJ whole genome shotgun (WGS) entry which is preliminary data.</text>
</comment>